<evidence type="ECO:0000313" key="8">
    <source>
        <dbReference type="Proteomes" id="UP000272942"/>
    </source>
</evidence>
<reference evidence="7 8" key="2">
    <citation type="submission" date="2018-11" db="EMBL/GenBank/DDBJ databases">
        <authorList>
            <consortium name="Pathogen Informatics"/>
        </authorList>
    </citation>
    <scope>NUCLEOTIDE SEQUENCE [LARGE SCALE GENOMIC DNA]</scope>
    <source>
        <strain evidence="7 8">Egypt</strain>
    </source>
</reference>
<organism evidence="9">
    <name type="scientific">Echinostoma caproni</name>
    <dbReference type="NCBI Taxonomy" id="27848"/>
    <lineage>
        <taxon>Eukaryota</taxon>
        <taxon>Metazoa</taxon>
        <taxon>Spiralia</taxon>
        <taxon>Lophotrochozoa</taxon>
        <taxon>Platyhelminthes</taxon>
        <taxon>Trematoda</taxon>
        <taxon>Digenea</taxon>
        <taxon>Plagiorchiida</taxon>
        <taxon>Echinostomata</taxon>
        <taxon>Echinostomatoidea</taxon>
        <taxon>Echinostomatidae</taxon>
        <taxon>Echinostoma</taxon>
    </lineage>
</organism>
<dbReference type="EMBL" id="UZAN01055001">
    <property type="protein sequence ID" value="VDP90668.1"/>
    <property type="molecule type" value="Genomic_DNA"/>
</dbReference>
<evidence type="ECO:0000256" key="2">
    <source>
        <dbReference type="ARBA" id="ARBA00009066"/>
    </source>
</evidence>
<dbReference type="AlphaFoldDB" id="A0A183B2G1"/>
<dbReference type="PANTHER" id="PTHR13193:SF0">
    <property type="entry name" value="PAT COMPLEX SUBUNIT ASTERIX"/>
    <property type="match status" value="1"/>
</dbReference>
<feature type="transmembrane region" description="Helical" evidence="6">
    <location>
        <begin position="72"/>
        <end position="90"/>
    </location>
</feature>
<keyword evidence="4 6" id="KW-1133">Transmembrane helix</keyword>
<keyword evidence="5 6" id="KW-0472">Membrane</keyword>
<gene>
    <name evidence="7" type="ORF">ECPE_LOCUS13396</name>
</gene>
<dbReference type="InterPro" id="IPR005351">
    <property type="entry name" value="ASTER"/>
</dbReference>
<accession>A0A183B2G1</accession>
<dbReference type="OrthoDB" id="284718at2759"/>
<evidence type="ECO:0000256" key="1">
    <source>
        <dbReference type="ARBA" id="ARBA00004370"/>
    </source>
</evidence>
<evidence type="ECO:0000256" key="6">
    <source>
        <dbReference type="SAM" id="Phobius"/>
    </source>
</evidence>
<dbReference type="GO" id="GO:0044183">
    <property type="term" value="F:protein folding chaperone"/>
    <property type="evidence" value="ECO:0007669"/>
    <property type="project" value="InterPro"/>
</dbReference>
<proteinExistence type="inferred from homology"/>
<comment type="subcellular location">
    <subcellularLocation>
        <location evidence="1">Membrane</location>
    </subcellularLocation>
</comment>
<dbReference type="GO" id="GO:0005789">
    <property type="term" value="C:endoplasmic reticulum membrane"/>
    <property type="evidence" value="ECO:0007669"/>
    <property type="project" value="InterPro"/>
</dbReference>
<name>A0A183B2G1_9TREM</name>
<evidence type="ECO:0000313" key="7">
    <source>
        <dbReference type="EMBL" id="VDP90668.1"/>
    </source>
</evidence>
<dbReference type="WBParaSite" id="ECPE_0001343501-mRNA-1">
    <property type="protein sequence ID" value="ECPE_0001343501-mRNA-1"/>
    <property type="gene ID" value="ECPE_0001343501"/>
</dbReference>
<evidence type="ECO:0000313" key="9">
    <source>
        <dbReference type="WBParaSite" id="ECPE_0001343501-mRNA-1"/>
    </source>
</evidence>
<reference evidence="9" key="1">
    <citation type="submission" date="2016-06" db="UniProtKB">
        <authorList>
            <consortium name="WormBaseParasite"/>
        </authorList>
    </citation>
    <scope>IDENTIFICATION</scope>
</reference>
<evidence type="ECO:0000256" key="3">
    <source>
        <dbReference type="ARBA" id="ARBA00022692"/>
    </source>
</evidence>
<feature type="transmembrane region" description="Helical" evidence="6">
    <location>
        <begin position="28"/>
        <end position="60"/>
    </location>
</feature>
<dbReference type="Proteomes" id="UP000272942">
    <property type="component" value="Unassembled WGS sequence"/>
</dbReference>
<keyword evidence="3 6" id="KW-0812">Transmembrane</keyword>
<dbReference type="Pfam" id="PF03669">
    <property type="entry name" value="ASTER"/>
    <property type="match status" value="1"/>
</dbReference>
<sequence length="98" mass="10866">MPLICLPLCARFVPVSQDSPPVDQTIDYLSFIGMLLSICGLLFEMKLAAWVAVMCALLTYANARTNEDTKQLVSGFMLSISALVICYMHNPQPMPVPW</sequence>
<dbReference type="GO" id="GO:0045048">
    <property type="term" value="P:protein insertion into ER membrane"/>
    <property type="evidence" value="ECO:0007669"/>
    <property type="project" value="InterPro"/>
</dbReference>
<dbReference type="PANTHER" id="PTHR13193">
    <property type="entry name" value="CGI-140"/>
    <property type="match status" value="1"/>
</dbReference>
<evidence type="ECO:0000256" key="5">
    <source>
        <dbReference type="ARBA" id="ARBA00023136"/>
    </source>
</evidence>
<comment type="similarity">
    <text evidence="2">Belongs to the Asterix family.</text>
</comment>
<evidence type="ECO:0000256" key="4">
    <source>
        <dbReference type="ARBA" id="ARBA00022989"/>
    </source>
</evidence>
<protein>
    <submittedName>
        <fullName evidence="9">Protein Asterix</fullName>
    </submittedName>
</protein>
<keyword evidence="8" id="KW-1185">Reference proteome</keyword>